<feature type="domain" description="EamA" evidence="9">
    <location>
        <begin position="4"/>
        <end position="140"/>
    </location>
</feature>
<dbReference type="RefSeq" id="WP_390192005.1">
    <property type="nucleotide sequence ID" value="NZ_JBHMEP010000002.1"/>
</dbReference>
<evidence type="ECO:0000259" key="9">
    <source>
        <dbReference type="Pfam" id="PF00892"/>
    </source>
</evidence>
<feature type="transmembrane region" description="Helical" evidence="8">
    <location>
        <begin position="123"/>
        <end position="140"/>
    </location>
</feature>
<evidence type="ECO:0000256" key="1">
    <source>
        <dbReference type="ARBA" id="ARBA00004651"/>
    </source>
</evidence>
<dbReference type="EMBL" id="JBHMEP010000002">
    <property type="protein sequence ID" value="MFB9135295.1"/>
    <property type="molecule type" value="Genomic_DNA"/>
</dbReference>
<keyword evidence="4" id="KW-1003">Cell membrane</keyword>
<sequence>MRLANVMAALAFVFWGLTPLYYQFLAQPAMDELLALRIIASVPLCALVALILTRVKPRLSAILADRRSLLFSVTGAVIINASSYIFIWAVVNHQTSDASLGYFISPLLFAVIGLIMTRDRLSSGMVVSLLLGLGGVLFLTLDYGHIPYVALGLAVLFISYSWCKKSISYEWPTALLVEALAMLPIALGYMVYKSQTVGSEAFSHGFAELALYVGAAPVTLLPLLFYSLAVRRAKMTTIGVMQYIEPSLQFLIATYVLGESFSNVKMISFGMIWLGLVFIIAEQMIRRYPALSALNLSSYESSGAHLGLPTVAMMREQSAMVKH</sequence>
<organism evidence="10 11">
    <name type="scientific">Vibrio olivae</name>
    <dbReference type="NCBI Taxonomy" id="1243002"/>
    <lineage>
        <taxon>Bacteria</taxon>
        <taxon>Pseudomonadati</taxon>
        <taxon>Pseudomonadota</taxon>
        <taxon>Gammaproteobacteria</taxon>
        <taxon>Vibrionales</taxon>
        <taxon>Vibrionaceae</taxon>
        <taxon>Vibrio</taxon>
    </lineage>
</organism>
<evidence type="ECO:0000256" key="6">
    <source>
        <dbReference type="ARBA" id="ARBA00022989"/>
    </source>
</evidence>
<evidence type="ECO:0000256" key="2">
    <source>
        <dbReference type="ARBA" id="ARBA00007362"/>
    </source>
</evidence>
<name>A0ABV5HMX2_9VIBR</name>
<evidence type="ECO:0000256" key="4">
    <source>
        <dbReference type="ARBA" id="ARBA00022475"/>
    </source>
</evidence>
<dbReference type="Proteomes" id="UP001589645">
    <property type="component" value="Unassembled WGS sequence"/>
</dbReference>
<keyword evidence="11" id="KW-1185">Reference proteome</keyword>
<comment type="caution">
    <text evidence="10">The sequence shown here is derived from an EMBL/GenBank/DDBJ whole genome shotgun (WGS) entry which is preliminary data.</text>
</comment>
<feature type="transmembrane region" description="Helical" evidence="8">
    <location>
        <begin position="36"/>
        <end position="55"/>
    </location>
</feature>
<evidence type="ECO:0000256" key="7">
    <source>
        <dbReference type="ARBA" id="ARBA00023136"/>
    </source>
</evidence>
<comment type="similarity">
    <text evidence="2">Belongs to the EamA transporter family.</text>
</comment>
<keyword evidence="7 8" id="KW-0472">Membrane</keyword>
<comment type="subcellular location">
    <subcellularLocation>
        <location evidence="1">Cell membrane</location>
        <topology evidence="1">Multi-pass membrane protein</topology>
    </subcellularLocation>
</comment>
<keyword evidence="5 8" id="KW-0812">Transmembrane</keyword>
<keyword evidence="6 8" id="KW-1133">Transmembrane helix</keyword>
<evidence type="ECO:0000256" key="5">
    <source>
        <dbReference type="ARBA" id="ARBA00022692"/>
    </source>
</evidence>
<feature type="transmembrane region" description="Helical" evidence="8">
    <location>
        <begin position="204"/>
        <end position="228"/>
    </location>
</feature>
<keyword evidence="3" id="KW-0813">Transport</keyword>
<proteinExistence type="inferred from homology"/>
<protein>
    <submittedName>
        <fullName evidence="10">EamA family transporter RarD</fullName>
    </submittedName>
</protein>
<dbReference type="InterPro" id="IPR004626">
    <property type="entry name" value="RarD"/>
</dbReference>
<feature type="transmembrane region" description="Helical" evidence="8">
    <location>
        <begin position="99"/>
        <end position="116"/>
    </location>
</feature>
<evidence type="ECO:0000313" key="10">
    <source>
        <dbReference type="EMBL" id="MFB9135295.1"/>
    </source>
</evidence>
<evidence type="ECO:0000256" key="8">
    <source>
        <dbReference type="SAM" id="Phobius"/>
    </source>
</evidence>
<evidence type="ECO:0000313" key="11">
    <source>
        <dbReference type="Proteomes" id="UP001589645"/>
    </source>
</evidence>
<feature type="transmembrane region" description="Helical" evidence="8">
    <location>
        <begin position="67"/>
        <end position="87"/>
    </location>
</feature>
<reference evidence="10 11" key="1">
    <citation type="submission" date="2024-09" db="EMBL/GenBank/DDBJ databases">
        <authorList>
            <person name="Sun Q."/>
            <person name="Mori K."/>
        </authorList>
    </citation>
    <scope>NUCLEOTIDE SEQUENCE [LARGE SCALE GENOMIC DNA]</scope>
    <source>
        <strain evidence="10 11">CECT 8064</strain>
    </source>
</reference>
<evidence type="ECO:0000256" key="3">
    <source>
        <dbReference type="ARBA" id="ARBA00022448"/>
    </source>
</evidence>
<dbReference type="InterPro" id="IPR000620">
    <property type="entry name" value="EamA_dom"/>
</dbReference>
<feature type="transmembrane region" description="Helical" evidence="8">
    <location>
        <begin position="146"/>
        <end position="163"/>
    </location>
</feature>
<dbReference type="NCBIfam" id="TIGR00688">
    <property type="entry name" value="rarD"/>
    <property type="match status" value="1"/>
</dbReference>
<dbReference type="InterPro" id="IPR037185">
    <property type="entry name" value="EmrE-like"/>
</dbReference>
<feature type="transmembrane region" description="Helical" evidence="8">
    <location>
        <begin position="175"/>
        <end position="192"/>
    </location>
</feature>
<dbReference type="SUPFAM" id="SSF103481">
    <property type="entry name" value="Multidrug resistance efflux transporter EmrE"/>
    <property type="match status" value="2"/>
</dbReference>
<feature type="transmembrane region" description="Helical" evidence="8">
    <location>
        <begin position="264"/>
        <end position="281"/>
    </location>
</feature>
<accession>A0ABV5HMX2</accession>
<gene>
    <name evidence="10" type="primary">rarD</name>
    <name evidence="10" type="ORF">ACFFUV_10010</name>
</gene>
<dbReference type="Pfam" id="PF00892">
    <property type="entry name" value="EamA"/>
    <property type="match status" value="1"/>
</dbReference>